<protein>
    <submittedName>
        <fullName evidence="3">Uncharacterized protein</fullName>
    </submittedName>
</protein>
<evidence type="ECO:0000256" key="2">
    <source>
        <dbReference type="SAM" id="SignalP"/>
    </source>
</evidence>
<dbReference type="AlphaFoldDB" id="A0A9P1H4U4"/>
<evidence type="ECO:0000313" key="3">
    <source>
        <dbReference type="EMBL" id="CAI4216033.1"/>
    </source>
</evidence>
<feature type="compositionally biased region" description="Basic and acidic residues" evidence="1">
    <location>
        <begin position="383"/>
        <end position="394"/>
    </location>
</feature>
<keyword evidence="4" id="KW-1185">Reference proteome</keyword>
<feature type="region of interest" description="Disordered" evidence="1">
    <location>
        <begin position="370"/>
        <end position="400"/>
    </location>
</feature>
<feature type="signal peptide" evidence="2">
    <location>
        <begin position="1"/>
        <end position="33"/>
    </location>
</feature>
<feature type="chain" id="PRO_5040163788" evidence="2">
    <location>
        <begin position="34"/>
        <end position="553"/>
    </location>
</feature>
<keyword evidence="2" id="KW-0732">Signal</keyword>
<name>A0A9P1H4U4_9PEZI</name>
<accession>A0A9P1H4U4</accession>
<reference evidence="3" key="1">
    <citation type="submission" date="2022-11" db="EMBL/GenBank/DDBJ databases">
        <authorList>
            <person name="Scott C."/>
            <person name="Bruce N."/>
        </authorList>
    </citation>
    <scope>NUCLEOTIDE SEQUENCE</scope>
</reference>
<proteinExistence type="predicted"/>
<dbReference type="Proteomes" id="UP000838763">
    <property type="component" value="Unassembled WGS sequence"/>
</dbReference>
<organism evidence="3 4">
    <name type="scientific">Parascedosporium putredinis</name>
    <dbReference type="NCBI Taxonomy" id="1442378"/>
    <lineage>
        <taxon>Eukaryota</taxon>
        <taxon>Fungi</taxon>
        <taxon>Dikarya</taxon>
        <taxon>Ascomycota</taxon>
        <taxon>Pezizomycotina</taxon>
        <taxon>Sordariomycetes</taxon>
        <taxon>Hypocreomycetidae</taxon>
        <taxon>Microascales</taxon>
        <taxon>Microascaceae</taxon>
        <taxon>Parascedosporium</taxon>
    </lineage>
</organism>
<dbReference type="EMBL" id="CALLCH030000015">
    <property type="protein sequence ID" value="CAI4216033.1"/>
    <property type="molecule type" value="Genomic_DNA"/>
</dbReference>
<evidence type="ECO:0000256" key="1">
    <source>
        <dbReference type="SAM" id="MobiDB-lite"/>
    </source>
</evidence>
<comment type="caution">
    <text evidence="3">The sequence shown here is derived from an EMBL/GenBank/DDBJ whole genome shotgun (WGS) entry which is preliminary data.</text>
</comment>
<sequence>MDIHGTIMKKPTVTTVILLQLCSALALPQGGSSTDGPVDDLEWTTATCTDGSLTRANAEPLHRWQDAKAPSAWRYLRNVFFKRDGTRPQDYAFTSMGIADFFHSGDGMKCGGTGIDDSSCSATGRECEDLGGSPRPENPEDGVYPASFIVLNSIANFNNVSVFPIFGAIANTVKDTALAAVTYAVSRAKDDFAATMRTESDGYLMVSYIVNSSVTSLQDFNKFAMAYIPQEDWRSDPEGSARRWEEGMDLLGRFIDNGAMLPNAFPFDSGFVDKYMHHVLNAMVLPRLWRMDAQDTKPVVLETGQPCDAPHTDYGRLFETDRPWFDPAERMIDPGNWDEVWRRMDDKDLSKANRLPGIVGIPVCSVEEAQEGWMREPSNPNSKLRDAGSDERPIESPPPKKTWFNPRVDVVCIGAKWHDIAYREMAWESDVVVRWGIARYNPRRVMHTDDTDIKELRGRSTYSELVRAILAFAQIAETVVVQPSLETTCISHHDFFPYADNTIFPKLKTVLVTSHQIEWDNTGLGPPPGSPVPKWSTHLTGSFYAKEGGQQRF</sequence>
<evidence type="ECO:0000313" key="4">
    <source>
        <dbReference type="Proteomes" id="UP000838763"/>
    </source>
</evidence>
<dbReference type="OrthoDB" id="5245160at2759"/>
<gene>
    <name evidence="3" type="ORF">PPNO1_LOCUS5703</name>
</gene>